<evidence type="ECO:0000313" key="2">
    <source>
        <dbReference type="EMBL" id="EIJ89343.1"/>
    </source>
</evidence>
<keyword evidence="3" id="KW-1185">Reference proteome</keyword>
<sequence length="336" mass="39514">MASVNYVNSIIDNIIEVSNTLSANYKKEAFYRLLDNQCFFLNTAFIAKNSFIFKSIDQLCEMHDIQLSVSDFSSSELLYFLMASDKYRTSTELKRTIEILMKYGDRLIIKDQNGITQSNILNIGLCREDILELKIFRSIAITDLTEFMNLMCKVMHVKIKGRENCDPIPLFNIYHSIQSLFKTPIDDILLIPKDKEEIKSHFIAIQKIESISIIWSEADRKFFEDNFNRKSCYFEYFMVLRHLKFIYNGLITINSSDSYIRFIIRRYQSAALNFLMNFHRNFHRNSLSNIVTISRKMRKLIISFFVAIFFFALMAINTAILNMINFDKRIPSILFS</sequence>
<keyword evidence="1" id="KW-0472">Membrane</keyword>
<gene>
    <name evidence="2" type="ORF">NEQG_00113</name>
</gene>
<organism evidence="2 3">
    <name type="scientific">Nematocida parisii (strain ERTm3)</name>
    <name type="common">Nematode killer fungus</name>
    <dbReference type="NCBI Taxonomy" id="935791"/>
    <lineage>
        <taxon>Eukaryota</taxon>
        <taxon>Fungi</taxon>
        <taxon>Fungi incertae sedis</taxon>
        <taxon>Microsporidia</taxon>
        <taxon>Nematocida</taxon>
    </lineage>
</organism>
<dbReference type="InParanoid" id="I3EJE6"/>
<reference evidence="2" key="1">
    <citation type="submission" date="2011-01" db="EMBL/GenBank/DDBJ databases">
        <title>The Genome Sequence of Nematocida parisii strain ERTm3.</title>
        <authorList>
            <consortium name="The Broad Institute Genome Sequencing Platform"/>
            <consortium name="The Broad Institute Genome Sequencing Center for Infectious Disease"/>
            <person name="Cuomo C."/>
            <person name="Troemel E."/>
            <person name="Young S.K."/>
            <person name="Zeng Q."/>
            <person name="Gargeya S."/>
            <person name="Fitzgerald M."/>
            <person name="Haas B."/>
            <person name="Abouelleil A."/>
            <person name="Alvarado L."/>
            <person name="Arachchi H.M."/>
            <person name="Berlin A."/>
            <person name="Chapman S.B."/>
            <person name="Gearin G."/>
            <person name="Goldberg J."/>
            <person name="Griggs A."/>
            <person name="Gujja S."/>
            <person name="Hansen M."/>
            <person name="Heiman D."/>
            <person name="Howarth C."/>
            <person name="Larimer J."/>
            <person name="Lui A."/>
            <person name="MacDonald P.J.P."/>
            <person name="McCowen C."/>
            <person name="Montmayeur A."/>
            <person name="Murphy C."/>
            <person name="Neiman D."/>
            <person name="Pearson M."/>
            <person name="Priest M."/>
            <person name="Roberts A."/>
            <person name="Saif S."/>
            <person name="Shea T."/>
            <person name="Sisk P."/>
            <person name="Stolte C."/>
            <person name="Sykes S."/>
            <person name="Wortman J."/>
            <person name="Nusbaum C."/>
            <person name="Birren B."/>
        </authorList>
    </citation>
    <scope>NUCLEOTIDE SEQUENCE</scope>
    <source>
        <strain evidence="2">ERTm3</strain>
    </source>
</reference>
<evidence type="ECO:0000256" key="1">
    <source>
        <dbReference type="SAM" id="Phobius"/>
    </source>
</evidence>
<dbReference type="AlphaFoldDB" id="I3EJE6"/>
<name>I3EJE6_NEMP3</name>
<dbReference type="Proteomes" id="UP000002872">
    <property type="component" value="Unassembled WGS sequence"/>
</dbReference>
<evidence type="ECO:0000313" key="3">
    <source>
        <dbReference type="Proteomes" id="UP000002872"/>
    </source>
</evidence>
<proteinExistence type="predicted"/>
<dbReference type="HOGENOM" id="CLU_653983_0_0_1"/>
<dbReference type="OrthoDB" id="10495786at2759"/>
<keyword evidence="1" id="KW-0812">Transmembrane</keyword>
<dbReference type="EMBL" id="GL870876">
    <property type="protein sequence ID" value="EIJ89343.1"/>
    <property type="molecule type" value="Genomic_DNA"/>
</dbReference>
<feature type="transmembrane region" description="Helical" evidence="1">
    <location>
        <begin position="300"/>
        <end position="324"/>
    </location>
</feature>
<protein>
    <submittedName>
        <fullName evidence="2">Uncharacterized protein</fullName>
    </submittedName>
</protein>
<accession>I3EJE6</accession>
<dbReference type="VEuPathDB" id="MicrosporidiaDB:NEQG_00113"/>
<keyword evidence="1" id="KW-1133">Transmembrane helix</keyword>